<keyword evidence="2" id="KW-1185">Reference proteome</keyword>
<comment type="caution">
    <text evidence="1">The sequence shown here is derived from an EMBL/GenBank/DDBJ whole genome shotgun (WGS) entry which is preliminary data.</text>
</comment>
<evidence type="ECO:0000313" key="2">
    <source>
        <dbReference type="Proteomes" id="UP000828390"/>
    </source>
</evidence>
<dbReference type="EMBL" id="JAIWYP010000002">
    <property type="protein sequence ID" value="KAH3868120.1"/>
    <property type="molecule type" value="Genomic_DNA"/>
</dbReference>
<dbReference type="AlphaFoldDB" id="A0A9D4M1J6"/>
<protein>
    <submittedName>
        <fullName evidence="1">Uncharacterized protein</fullName>
    </submittedName>
</protein>
<accession>A0A9D4M1J6</accession>
<gene>
    <name evidence="1" type="ORF">DPMN_031259</name>
</gene>
<organism evidence="1 2">
    <name type="scientific">Dreissena polymorpha</name>
    <name type="common">Zebra mussel</name>
    <name type="synonym">Mytilus polymorpha</name>
    <dbReference type="NCBI Taxonomy" id="45954"/>
    <lineage>
        <taxon>Eukaryota</taxon>
        <taxon>Metazoa</taxon>
        <taxon>Spiralia</taxon>
        <taxon>Lophotrochozoa</taxon>
        <taxon>Mollusca</taxon>
        <taxon>Bivalvia</taxon>
        <taxon>Autobranchia</taxon>
        <taxon>Heteroconchia</taxon>
        <taxon>Euheterodonta</taxon>
        <taxon>Imparidentia</taxon>
        <taxon>Neoheterodontei</taxon>
        <taxon>Myida</taxon>
        <taxon>Dreissenoidea</taxon>
        <taxon>Dreissenidae</taxon>
        <taxon>Dreissena</taxon>
    </lineage>
</organism>
<proteinExistence type="predicted"/>
<sequence length="52" mass="5947">MLKINAASIRMLELNAALLAANQIPECKVRCWKYQGGTSVKLLQEQYYCEQN</sequence>
<reference evidence="1" key="2">
    <citation type="submission" date="2020-11" db="EMBL/GenBank/DDBJ databases">
        <authorList>
            <person name="McCartney M.A."/>
            <person name="Auch B."/>
            <person name="Kono T."/>
            <person name="Mallez S."/>
            <person name="Becker A."/>
            <person name="Gohl D.M."/>
            <person name="Silverstein K.A.T."/>
            <person name="Koren S."/>
            <person name="Bechman K.B."/>
            <person name="Herman A."/>
            <person name="Abrahante J.E."/>
            <person name="Garbe J."/>
        </authorList>
    </citation>
    <scope>NUCLEOTIDE SEQUENCE</scope>
    <source>
        <strain evidence="1">Duluth1</strain>
        <tissue evidence="1">Whole animal</tissue>
    </source>
</reference>
<name>A0A9D4M1J6_DREPO</name>
<reference evidence="1" key="1">
    <citation type="journal article" date="2019" name="bioRxiv">
        <title>The Genome of the Zebra Mussel, Dreissena polymorpha: A Resource for Invasive Species Research.</title>
        <authorList>
            <person name="McCartney M.A."/>
            <person name="Auch B."/>
            <person name="Kono T."/>
            <person name="Mallez S."/>
            <person name="Zhang Y."/>
            <person name="Obille A."/>
            <person name="Becker A."/>
            <person name="Abrahante J.E."/>
            <person name="Garbe J."/>
            <person name="Badalamenti J.P."/>
            <person name="Herman A."/>
            <person name="Mangelson H."/>
            <person name="Liachko I."/>
            <person name="Sullivan S."/>
            <person name="Sone E.D."/>
            <person name="Koren S."/>
            <person name="Silverstein K.A.T."/>
            <person name="Beckman K.B."/>
            <person name="Gohl D.M."/>
        </authorList>
    </citation>
    <scope>NUCLEOTIDE SEQUENCE</scope>
    <source>
        <strain evidence="1">Duluth1</strain>
        <tissue evidence="1">Whole animal</tissue>
    </source>
</reference>
<dbReference type="Proteomes" id="UP000828390">
    <property type="component" value="Unassembled WGS sequence"/>
</dbReference>
<evidence type="ECO:0000313" key="1">
    <source>
        <dbReference type="EMBL" id="KAH3868120.1"/>
    </source>
</evidence>